<feature type="compositionally biased region" description="Basic and acidic residues" evidence="1">
    <location>
        <begin position="407"/>
        <end position="424"/>
    </location>
</feature>
<gene>
    <name evidence="2" type="ORF">Tci_572590</name>
</gene>
<reference evidence="2" key="1">
    <citation type="journal article" date="2019" name="Sci. Rep.">
        <title>Draft genome of Tanacetum cinerariifolium, the natural source of mosquito coil.</title>
        <authorList>
            <person name="Yamashiro T."/>
            <person name="Shiraishi A."/>
            <person name="Satake H."/>
            <person name="Nakayama K."/>
        </authorList>
    </citation>
    <scope>NUCLEOTIDE SEQUENCE</scope>
</reference>
<evidence type="ECO:0000256" key="1">
    <source>
        <dbReference type="SAM" id="MobiDB-lite"/>
    </source>
</evidence>
<sequence length="528" mass="59295">VAFRRIRDALSIVIYLIDSLTRDIVMSDSKDSMVTYTEVSSRFEDLSDIGSLGVDGLPMMPQDPYAYVKAALQALPSPDYVPGLEHPPSPAYVPNFVPEPVYPKFMPPEDDDPETNDEDHEEDPADYPTDREDDEEEEEESFGEDDDDEEEDGEEEEEHPALANSVPPPVHRVMARMSIRAQTPISLPSEIEVARLLAIPTPPPSLLSPLMRDESPSTSHPLPSSTPPSRTPPLLPIPLPTSSPPFLLPSTRHRVDVPEVILPPQKRLCIALGLRFKVSESSSAPTARPTRGFRADHGFVGTLDDEIRRDPEREVGYGITDTWDEKVEDMQGIPATTDMARLSQRMTDFFTTVRQYTKEIYGRLDDTQVDRLLMSGQLNMLCRDRLTHARIARLIKSEARLSYSRPHAKDKASRGIDSAKDTTKTDGSIVETVGTCYRSSISRARDADRSRNNEDNHDSGTGVRRQALPTHECTYQDFMKCKPLYFKGTKGVVELTQWFKIMETVFVYATALWKTKSSLPLVLFSEVL</sequence>
<dbReference type="AlphaFoldDB" id="A0A699J0D1"/>
<feature type="compositionally biased region" description="Pro residues" evidence="1">
    <location>
        <begin position="224"/>
        <end position="242"/>
    </location>
</feature>
<evidence type="ECO:0008006" key="3">
    <source>
        <dbReference type="Google" id="ProtNLM"/>
    </source>
</evidence>
<evidence type="ECO:0000313" key="2">
    <source>
        <dbReference type="EMBL" id="GFA00618.1"/>
    </source>
</evidence>
<comment type="caution">
    <text evidence="2">The sequence shown here is derived from an EMBL/GenBank/DDBJ whole genome shotgun (WGS) entry which is preliminary data.</text>
</comment>
<feature type="region of interest" description="Disordered" evidence="1">
    <location>
        <begin position="100"/>
        <end position="169"/>
    </location>
</feature>
<accession>A0A699J0D1</accession>
<feature type="region of interest" description="Disordered" evidence="1">
    <location>
        <begin position="441"/>
        <end position="465"/>
    </location>
</feature>
<protein>
    <recommendedName>
        <fullName evidence="3">Reverse transcriptase domain-containing protein</fullName>
    </recommendedName>
</protein>
<feature type="compositionally biased region" description="Acidic residues" evidence="1">
    <location>
        <begin position="108"/>
        <end position="158"/>
    </location>
</feature>
<feature type="compositionally biased region" description="Basic and acidic residues" evidence="1">
    <location>
        <begin position="443"/>
        <end position="458"/>
    </location>
</feature>
<feature type="region of interest" description="Disordered" evidence="1">
    <location>
        <begin position="205"/>
        <end position="242"/>
    </location>
</feature>
<feature type="non-terminal residue" evidence="2">
    <location>
        <position position="1"/>
    </location>
</feature>
<name>A0A699J0D1_TANCI</name>
<proteinExistence type="predicted"/>
<organism evidence="2">
    <name type="scientific">Tanacetum cinerariifolium</name>
    <name type="common">Dalmatian daisy</name>
    <name type="synonym">Chrysanthemum cinerariifolium</name>
    <dbReference type="NCBI Taxonomy" id="118510"/>
    <lineage>
        <taxon>Eukaryota</taxon>
        <taxon>Viridiplantae</taxon>
        <taxon>Streptophyta</taxon>
        <taxon>Embryophyta</taxon>
        <taxon>Tracheophyta</taxon>
        <taxon>Spermatophyta</taxon>
        <taxon>Magnoliopsida</taxon>
        <taxon>eudicotyledons</taxon>
        <taxon>Gunneridae</taxon>
        <taxon>Pentapetalae</taxon>
        <taxon>asterids</taxon>
        <taxon>campanulids</taxon>
        <taxon>Asterales</taxon>
        <taxon>Asteraceae</taxon>
        <taxon>Asteroideae</taxon>
        <taxon>Anthemideae</taxon>
        <taxon>Anthemidinae</taxon>
        <taxon>Tanacetum</taxon>
    </lineage>
</organism>
<feature type="region of interest" description="Disordered" evidence="1">
    <location>
        <begin position="405"/>
        <end position="424"/>
    </location>
</feature>
<dbReference type="EMBL" id="BKCJ010354618">
    <property type="protein sequence ID" value="GFA00618.1"/>
    <property type="molecule type" value="Genomic_DNA"/>
</dbReference>